<reference evidence="1" key="1">
    <citation type="journal article" date="2015" name="Proc. Natl. Acad. Sci. U.S.A.">
        <title>Networks of energetic and metabolic interactions define dynamics in microbial communities.</title>
        <authorList>
            <person name="Embree M."/>
            <person name="Liu J.K."/>
            <person name="Al-Bassam M.M."/>
            <person name="Zengler K."/>
        </authorList>
    </citation>
    <scope>NUCLEOTIDE SEQUENCE</scope>
</reference>
<gene>
    <name evidence="1" type="ORF">ASZ90_017943</name>
</gene>
<accession>A0A0W8E7I4</accession>
<comment type="caution">
    <text evidence="1">The sequence shown here is derived from an EMBL/GenBank/DDBJ whole genome shotgun (WGS) entry which is preliminary data.</text>
</comment>
<proteinExistence type="predicted"/>
<name>A0A0W8E7I4_9ZZZZ</name>
<protein>
    <submittedName>
        <fullName evidence="1">Uncharacterized protein</fullName>
    </submittedName>
</protein>
<dbReference type="AlphaFoldDB" id="A0A0W8E7I4"/>
<evidence type="ECO:0000313" key="1">
    <source>
        <dbReference type="EMBL" id="KUG04586.1"/>
    </source>
</evidence>
<dbReference type="SUPFAM" id="SSF54909">
    <property type="entry name" value="Dimeric alpha+beta barrel"/>
    <property type="match status" value="1"/>
</dbReference>
<sequence length="154" mass="18492">MYILLGFMRTLFLFATGRVKFYKESIGREFVMEDGKRFTVFRHVKIKPFRRDARKPEAVFIIRFLPKDMSIEENKKFSRLPMMIFMGFRGFASKFWMVDETSGLCQGLYEWDTLHDAENYSKSTAVRFMTKRSVPGSVTFEILPQREEKYRQYR</sequence>
<organism evidence="1">
    <name type="scientific">hydrocarbon metagenome</name>
    <dbReference type="NCBI Taxonomy" id="938273"/>
    <lineage>
        <taxon>unclassified sequences</taxon>
        <taxon>metagenomes</taxon>
        <taxon>ecological metagenomes</taxon>
    </lineage>
</organism>
<dbReference type="EMBL" id="LNQE01001844">
    <property type="protein sequence ID" value="KUG04586.1"/>
    <property type="molecule type" value="Genomic_DNA"/>
</dbReference>
<dbReference type="InterPro" id="IPR011008">
    <property type="entry name" value="Dimeric_a/b-barrel"/>
</dbReference>
<dbReference type="Gene3D" id="3.30.70.100">
    <property type="match status" value="1"/>
</dbReference>